<dbReference type="EMBL" id="CAJZAI010000001">
    <property type="protein sequence ID" value="CAG9165094.1"/>
    <property type="molecule type" value="Genomic_DNA"/>
</dbReference>
<gene>
    <name evidence="2" type="ORF">LMG23992_00241</name>
</gene>
<dbReference type="Proteomes" id="UP000727654">
    <property type="component" value="Unassembled WGS sequence"/>
</dbReference>
<comment type="caution">
    <text evidence="2">The sequence shown here is derived from an EMBL/GenBank/DDBJ whole genome shotgun (WGS) entry which is preliminary data.</text>
</comment>
<dbReference type="PROSITE" id="PS00354">
    <property type="entry name" value="HMGI_Y"/>
    <property type="match status" value="1"/>
</dbReference>
<evidence type="ECO:0000313" key="2">
    <source>
        <dbReference type="EMBL" id="CAG9165094.1"/>
    </source>
</evidence>
<feature type="compositionally biased region" description="Basic and acidic residues" evidence="1">
    <location>
        <begin position="169"/>
        <end position="183"/>
    </location>
</feature>
<name>A0ABN7XVI8_9BURK</name>
<feature type="compositionally biased region" description="Basic and acidic residues" evidence="1">
    <location>
        <begin position="24"/>
        <end position="34"/>
    </location>
</feature>
<reference evidence="2 3" key="1">
    <citation type="submission" date="2021-08" db="EMBL/GenBank/DDBJ databases">
        <authorList>
            <person name="Peeters C."/>
        </authorList>
    </citation>
    <scope>NUCLEOTIDE SEQUENCE [LARGE SCALE GENOMIC DNA]</scope>
    <source>
        <strain evidence="2 3">LMG 23992</strain>
    </source>
</reference>
<organism evidence="2 3">
    <name type="scientific">Cupriavidus laharis</name>
    <dbReference type="NCBI Taxonomy" id="151654"/>
    <lineage>
        <taxon>Bacteria</taxon>
        <taxon>Pseudomonadati</taxon>
        <taxon>Pseudomonadota</taxon>
        <taxon>Betaproteobacteria</taxon>
        <taxon>Burkholderiales</taxon>
        <taxon>Burkholderiaceae</taxon>
        <taxon>Cupriavidus</taxon>
    </lineage>
</organism>
<keyword evidence="3" id="KW-1185">Reference proteome</keyword>
<protein>
    <submittedName>
        <fullName evidence="2">Uncharacterized protein</fullName>
    </submittedName>
</protein>
<sequence>MSYLSDWLQQLQIDGAEDAERVARERAAEAEKQRRQQRRRDARTAQALRGAARKARTTLRRVEAERYRADTLASQFQRWWAVQPVATRMRPHTFSEIKAQLHGVTAGKTAGNTALVAVLRAAGWRKARVWIDSPDKSRRQWLPPGVVTESDDKPSKGPTPVKRPRGRPRKFDHASLPHADDYL</sequence>
<evidence type="ECO:0000313" key="3">
    <source>
        <dbReference type="Proteomes" id="UP000727654"/>
    </source>
</evidence>
<dbReference type="InterPro" id="IPR000637">
    <property type="entry name" value="HMGI/Y_DNA-bd_CS"/>
</dbReference>
<feature type="region of interest" description="Disordered" evidence="1">
    <location>
        <begin position="24"/>
        <end position="54"/>
    </location>
</feature>
<dbReference type="RefSeq" id="WP_224077967.1">
    <property type="nucleotide sequence ID" value="NZ_CAJZAI010000001.1"/>
</dbReference>
<proteinExistence type="predicted"/>
<accession>A0ABN7XVI8</accession>
<feature type="region of interest" description="Disordered" evidence="1">
    <location>
        <begin position="139"/>
        <end position="183"/>
    </location>
</feature>
<evidence type="ECO:0000256" key="1">
    <source>
        <dbReference type="SAM" id="MobiDB-lite"/>
    </source>
</evidence>